<sequence length="438" mass="50083">MGSSKSDKTPTYEDVVEDTIKDRRLKKRELDRKAQRMARERTKNRITHLEAMVTHFQQSDADSRVLSLMDHLSQVTSDRDKLLNAFESLTFTIQGHIKDATRGAERVLYSPTIENMPALSPQGRDATDPVLFLDRHASSIPTADAFNGFLDPRMWLDSELGVPTPCGGLPNGELLDELLNGSGASQDITILPTLPDPYLSDVYPPEDVIIPTATSQCHCVISASGNPTPDINLWRAANEALTRPTALCQSNAAMEDMNCQDTVIRAIVEGWNSVENKCSMTESWCKLRKLDEMGWHKCRPTERLAVLTLICLMIEYRRDPSPTRQASLPRWLWTRPSQTLPHSHAIDFFVWPGLRERFIFFQHQYCANLFWHLFISNFRILWPFDFRDTYMQNAETGQFQLSPHFEQCISKLDAWKMAPDFFKQFPELYDDIAVYSGS</sequence>
<evidence type="ECO:0000313" key="2">
    <source>
        <dbReference type="Proteomes" id="UP000717696"/>
    </source>
</evidence>
<dbReference type="InterPro" id="IPR021833">
    <property type="entry name" value="DUF3425"/>
</dbReference>
<dbReference type="OrthoDB" id="5086080at2759"/>
<proteinExistence type="predicted"/>
<name>A0A9P9IFR0_9HYPO</name>
<protein>
    <recommendedName>
        <fullName evidence="3">BZIP domain-containing protein</fullName>
    </recommendedName>
</protein>
<reference evidence="1" key="1">
    <citation type="journal article" date="2021" name="Nat. Commun.">
        <title>Genetic determinants of endophytism in the Arabidopsis root mycobiome.</title>
        <authorList>
            <person name="Mesny F."/>
            <person name="Miyauchi S."/>
            <person name="Thiergart T."/>
            <person name="Pickel B."/>
            <person name="Atanasova L."/>
            <person name="Karlsson M."/>
            <person name="Huettel B."/>
            <person name="Barry K.W."/>
            <person name="Haridas S."/>
            <person name="Chen C."/>
            <person name="Bauer D."/>
            <person name="Andreopoulos W."/>
            <person name="Pangilinan J."/>
            <person name="LaButti K."/>
            <person name="Riley R."/>
            <person name="Lipzen A."/>
            <person name="Clum A."/>
            <person name="Drula E."/>
            <person name="Henrissat B."/>
            <person name="Kohler A."/>
            <person name="Grigoriev I.V."/>
            <person name="Martin F.M."/>
            <person name="Hacquard S."/>
        </authorList>
    </citation>
    <scope>NUCLEOTIDE SEQUENCE</scope>
    <source>
        <strain evidence="1">MPI-CAGE-AT-0021</strain>
    </source>
</reference>
<organism evidence="1 2">
    <name type="scientific">Dactylonectria estremocensis</name>
    <dbReference type="NCBI Taxonomy" id="1079267"/>
    <lineage>
        <taxon>Eukaryota</taxon>
        <taxon>Fungi</taxon>
        <taxon>Dikarya</taxon>
        <taxon>Ascomycota</taxon>
        <taxon>Pezizomycotina</taxon>
        <taxon>Sordariomycetes</taxon>
        <taxon>Hypocreomycetidae</taxon>
        <taxon>Hypocreales</taxon>
        <taxon>Nectriaceae</taxon>
        <taxon>Dactylonectria</taxon>
    </lineage>
</organism>
<dbReference type="AlphaFoldDB" id="A0A9P9IFR0"/>
<evidence type="ECO:0000313" key="1">
    <source>
        <dbReference type="EMBL" id="KAH7120228.1"/>
    </source>
</evidence>
<dbReference type="EMBL" id="JAGMUU010000028">
    <property type="protein sequence ID" value="KAH7120228.1"/>
    <property type="molecule type" value="Genomic_DNA"/>
</dbReference>
<keyword evidence="2" id="KW-1185">Reference proteome</keyword>
<gene>
    <name evidence="1" type="ORF">B0J13DRAFT_567650</name>
</gene>
<dbReference type="PANTHER" id="PTHR37012:SF7">
    <property type="entry name" value="B-ZIP TRANSCRIPTION FACTOR (EUROFUNG)-RELATED"/>
    <property type="match status" value="1"/>
</dbReference>
<dbReference type="PANTHER" id="PTHR37012">
    <property type="entry name" value="B-ZIP TRANSCRIPTION FACTOR (EUROFUNG)-RELATED"/>
    <property type="match status" value="1"/>
</dbReference>
<dbReference type="Gene3D" id="1.20.5.170">
    <property type="match status" value="1"/>
</dbReference>
<dbReference type="Pfam" id="PF11905">
    <property type="entry name" value="DUF3425"/>
    <property type="match status" value="1"/>
</dbReference>
<comment type="caution">
    <text evidence="1">The sequence shown here is derived from an EMBL/GenBank/DDBJ whole genome shotgun (WGS) entry which is preliminary data.</text>
</comment>
<accession>A0A9P9IFR0</accession>
<dbReference type="Proteomes" id="UP000717696">
    <property type="component" value="Unassembled WGS sequence"/>
</dbReference>
<evidence type="ECO:0008006" key="3">
    <source>
        <dbReference type="Google" id="ProtNLM"/>
    </source>
</evidence>
<dbReference type="CDD" id="cd14688">
    <property type="entry name" value="bZIP_YAP"/>
    <property type="match status" value="1"/>
</dbReference>